<dbReference type="Proteomes" id="UP001286456">
    <property type="component" value="Unassembled WGS sequence"/>
</dbReference>
<comment type="caution">
    <text evidence="2">The sequence shown here is derived from an EMBL/GenBank/DDBJ whole genome shotgun (WGS) entry which is preliminary data.</text>
</comment>
<reference evidence="2" key="1">
    <citation type="journal article" date="2023" name="Mol. Phylogenet. Evol.">
        <title>Genome-scale phylogeny and comparative genomics of the fungal order Sordariales.</title>
        <authorList>
            <person name="Hensen N."/>
            <person name="Bonometti L."/>
            <person name="Westerberg I."/>
            <person name="Brannstrom I.O."/>
            <person name="Guillou S."/>
            <person name="Cros-Aarteil S."/>
            <person name="Calhoun S."/>
            <person name="Haridas S."/>
            <person name="Kuo A."/>
            <person name="Mondo S."/>
            <person name="Pangilinan J."/>
            <person name="Riley R."/>
            <person name="LaButti K."/>
            <person name="Andreopoulos B."/>
            <person name="Lipzen A."/>
            <person name="Chen C."/>
            <person name="Yan M."/>
            <person name="Daum C."/>
            <person name="Ng V."/>
            <person name="Clum A."/>
            <person name="Steindorff A."/>
            <person name="Ohm R.A."/>
            <person name="Martin F."/>
            <person name="Silar P."/>
            <person name="Natvig D.O."/>
            <person name="Lalanne C."/>
            <person name="Gautier V."/>
            <person name="Ament-Velasquez S.L."/>
            <person name="Kruys A."/>
            <person name="Hutchinson M.I."/>
            <person name="Powell A.J."/>
            <person name="Barry K."/>
            <person name="Miller A.N."/>
            <person name="Grigoriev I.V."/>
            <person name="Debuchy R."/>
            <person name="Gladieux P."/>
            <person name="Hiltunen Thoren M."/>
            <person name="Johannesson H."/>
        </authorList>
    </citation>
    <scope>NUCLEOTIDE SEQUENCE</scope>
    <source>
        <strain evidence="2">SMH4131-1</strain>
    </source>
</reference>
<dbReference type="AlphaFoldDB" id="A0AAE0INH3"/>
<name>A0AAE0INH3_9PEZI</name>
<evidence type="ECO:0000256" key="1">
    <source>
        <dbReference type="SAM" id="MobiDB-lite"/>
    </source>
</evidence>
<dbReference type="EMBL" id="JAUEPO010000003">
    <property type="protein sequence ID" value="KAK3328284.1"/>
    <property type="molecule type" value="Genomic_DNA"/>
</dbReference>
<evidence type="ECO:0000313" key="3">
    <source>
        <dbReference type="Proteomes" id="UP001286456"/>
    </source>
</evidence>
<proteinExistence type="predicted"/>
<accession>A0AAE0INH3</accession>
<organism evidence="2 3">
    <name type="scientific">Cercophora scortea</name>
    <dbReference type="NCBI Taxonomy" id="314031"/>
    <lineage>
        <taxon>Eukaryota</taxon>
        <taxon>Fungi</taxon>
        <taxon>Dikarya</taxon>
        <taxon>Ascomycota</taxon>
        <taxon>Pezizomycotina</taxon>
        <taxon>Sordariomycetes</taxon>
        <taxon>Sordariomycetidae</taxon>
        <taxon>Sordariales</taxon>
        <taxon>Lasiosphaeriaceae</taxon>
        <taxon>Cercophora</taxon>
    </lineage>
</organism>
<gene>
    <name evidence="2" type="ORF">B0T19DRAFT_186305</name>
</gene>
<keyword evidence="3" id="KW-1185">Reference proteome</keyword>
<sequence length="233" mass="26251">MDESSQSSENQRAGCSQLINPPTGVRSSTLACRPYVPRGMRNLGLKVYELPKGCPFNRVLPSKDRLSIYPPLSPGIDQDLVCNLAILADNTPHNKTRDRRRTSIISSEQERCIPGFVPTLPLSGRQLNHESEFQSYICHQHILPGAGLVRFRVRGTWAFSFLMTAIAYYAYYPALQICVANPSEPERVRRRLNQPIDGFEINLTPFISRNFKLSVPHGERHALLRSLSPHGRA</sequence>
<protein>
    <submittedName>
        <fullName evidence="2">Uncharacterized protein</fullName>
    </submittedName>
</protein>
<feature type="region of interest" description="Disordered" evidence="1">
    <location>
        <begin position="1"/>
        <end position="21"/>
    </location>
</feature>
<evidence type="ECO:0000313" key="2">
    <source>
        <dbReference type="EMBL" id="KAK3328284.1"/>
    </source>
</evidence>
<reference evidence="2" key="2">
    <citation type="submission" date="2023-06" db="EMBL/GenBank/DDBJ databases">
        <authorList>
            <consortium name="Lawrence Berkeley National Laboratory"/>
            <person name="Haridas S."/>
            <person name="Hensen N."/>
            <person name="Bonometti L."/>
            <person name="Westerberg I."/>
            <person name="Brannstrom I.O."/>
            <person name="Guillou S."/>
            <person name="Cros-Aarteil S."/>
            <person name="Calhoun S."/>
            <person name="Kuo A."/>
            <person name="Mondo S."/>
            <person name="Pangilinan J."/>
            <person name="Riley R."/>
            <person name="Labutti K."/>
            <person name="Andreopoulos B."/>
            <person name="Lipzen A."/>
            <person name="Chen C."/>
            <person name="Yanf M."/>
            <person name="Daum C."/>
            <person name="Ng V."/>
            <person name="Clum A."/>
            <person name="Steindorff A."/>
            <person name="Ohm R."/>
            <person name="Martin F."/>
            <person name="Silar P."/>
            <person name="Natvig D."/>
            <person name="Lalanne C."/>
            <person name="Gautier V."/>
            <person name="Ament-Velasquez S.L."/>
            <person name="Kruys A."/>
            <person name="Hutchinson M.I."/>
            <person name="Powell A.J."/>
            <person name="Barry K."/>
            <person name="Miller A.N."/>
            <person name="Grigoriev I.V."/>
            <person name="Debuchy R."/>
            <person name="Gladieux P."/>
            <person name="Thoren M.H."/>
            <person name="Johannesson H."/>
        </authorList>
    </citation>
    <scope>NUCLEOTIDE SEQUENCE</scope>
    <source>
        <strain evidence="2">SMH4131-1</strain>
    </source>
</reference>